<proteinExistence type="predicted"/>
<feature type="compositionally biased region" description="Basic and acidic residues" evidence="1">
    <location>
        <begin position="99"/>
        <end position="121"/>
    </location>
</feature>
<feature type="region of interest" description="Disordered" evidence="1">
    <location>
        <begin position="88"/>
        <end position="121"/>
    </location>
</feature>
<comment type="caution">
    <text evidence="2">The sequence shown here is derived from an EMBL/GenBank/DDBJ whole genome shotgun (WGS) entry which is preliminary data.</text>
</comment>
<gene>
    <name evidence="2" type="ORF">PVK06_042468</name>
</gene>
<dbReference type="Proteomes" id="UP001358586">
    <property type="component" value="Chromosome 12"/>
</dbReference>
<evidence type="ECO:0000313" key="3">
    <source>
        <dbReference type="Proteomes" id="UP001358586"/>
    </source>
</evidence>
<protein>
    <submittedName>
        <fullName evidence="2">Uncharacterized protein</fullName>
    </submittedName>
</protein>
<dbReference type="EMBL" id="JARKNE010000012">
    <property type="protein sequence ID" value="KAK5774612.1"/>
    <property type="molecule type" value="Genomic_DNA"/>
</dbReference>
<keyword evidence="3" id="KW-1185">Reference proteome</keyword>
<name>A0ABR0MKT3_GOSAR</name>
<reference evidence="2 3" key="1">
    <citation type="submission" date="2023-03" db="EMBL/GenBank/DDBJ databases">
        <title>WGS of Gossypium arboreum.</title>
        <authorList>
            <person name="Yu D."/>
        </authorList>
    </citation>
    <scope>NUCLEOTIDE SEQUENCE [LARGE SCALE GENOMIC DNA]</scope>
    <source>
        <tissue evidence="2">Leaf</tissue>
    </source>
</reference>
<accession>A0ABR0MKT3</accession>
<evidence type="ECO:0000313" key="2">
    <source>
        <dbReference type="EMBL" id="KAK5774612.1"/>
    </source>
</evidence>
<organism evidence="2 3">
    <name type="scientific">Gossypium arboreum</name>
    <name type="common">Tree cotton</name>
    <name type="synonym">Gossypium nanking</name>
    <dbReference type="NCBI Taxonomy" id="29729"/>
    <lineage>
        <taxon>Eukaryota</taxon>
        <taxon>Viridiplantae</taxon>
        <taxon>Streptophyta</taxon>
        <taxon>Embryophyta</taxon>
        <taxon>Tracheophyta</taxon>
        <taxon>Spermatophyta</taxon>
        <taxon>Magnoliopsida</taxon>
        <taxon>eudicotyledons</taxon>
        <taxon>Gunneridae</taxon>
        <taxon>Pentapetalae</taxon>
        <taxon>rosids</taxon>
        <taxon>malvids</taxon>
        <taxon>Malvales</taxon>
        <taxon>Malvaceae</taxon>
        <taxon>Malvoideae</taxon>
        <taxon>Gossypium</taxon>
    </lineage>
</organism>
<sequence>MPISEGADGTTGLCLTTKQVFDFGIELGIYYKELKRKESNKDQTILRLFDGCKNPDKDHVRKRGLKVPQFPAAKYNVTIGLGKLVKKERELEEEEDPKEDSKEESKGEPNKAIETSDPHSD</sequence>
<evidence type="ECO:0000256" key="1">
    <source>
        <dbReference type="SAM" id="MobiDB-lite"/>
    </source>
</evidence>